<dbReference type="EMBL" id="MCOG01000035">
    <property type="protein sequence ID" value="ORY73146.1"/>
    <property type="molecule type" value="Genomic_DNA"/>
</dbReference>
<evidence type="ECO:0000313" key="2">
    <source>
        <dbReference type="Proteomes" id="UP000193920"/>
    </source>
</evidence>
<name>A0A1Y2EPM6_9FUNG</name>
<comment type="caution">
    <text evidence="1">The sequence shown here is derived from an EMBL/GenBank/DDBJ whole genome shotgun (WGS) entry which is preliminary data.</text>
</comment>
<reference evidence="1 2" key="1">
    <citation type="submission" date="2016-08" db="EMBL/GenBank/DDBJ databases">
        <title>A Parts List for Fungal Cellulosomes Revealed by Comparative Genomics.</title>
        <authorList>
            <consortium name="DOE Joint Genome Institute"/>
            <person name="Haitjema C.H."/>
            <person name="Gilmore S.P."/>
            <person name="Henske J.K."/>
            <person name="Solomon K.V."/>
            <person name="De Groot R."/>
            <person name="Kuo A."/>
            <person name="Mondo S.J."/>
            <person name="Salamov A.A."/>
            <person name="Labutti K."/>
            <person name="Zhao Z."/>
            <person name="Chiniquy J."/>
            <person name="Barry K."/>
            <person name="Brewer H.M."/>
            <person name="Purvine S.O."/>
            <person name="Wright A.T."/>
            <person name="Boxma B."/>
            <person name="Van Alen T."/>
            <person name="Hackstein J.H."/>
            <person name="Baker S.E."/>
            <person name="Grigoriev I.V."/>
            <person name="O'Malley M.A."/>
        </authorList>
    </citation>
    <scope>NUCLEOTIDE SEQUENCE [LARGE SCALE GENOMIC DNA]</scope>
    <source>
        <strain evidence="1 2">G1</strain>
    </source>
</reference>
<dbReference type="OrthoDB" id="10360652at2759"/>
<dbReference type="AlphaFoldDB" id="A0A1Y2EPM6"/>
<evidence type="ECO:0000313" key="1">
    <source>
        <dbReference type="EMBL" id="ORY73146.1"/>
    </source>
</evidence>
<proteinExistence type="predicted"/>
<evidence type="ECO:0008006" key="3">
    <source>
        <dbReference type="Google" id="ProtNLM"/>
    </source>
</evidence>
<organism evidence="1 2">
    <name type="scientific">Neocallimastix californiae</name>
    <dbReference type="NCBI Taxonomy" id="1754190"/>
    <lineage>
        <taxon>Eukaryota</taxon>
        <taxon>Fungi</taxon>
        <taxon>Fungi incertae sedis</taxon>
        <taxon>Chytridiomycota</taxon>
        <taxon>Chytridiomycota incertae sedis</taxon>
        <taxon>Neocallimastigomycetes</taxon>
        <taxon>Neocallimastigales</taxon>
        <taxon>Neocallimastigaceae</taxon>
        <taxon>Neocallimastix</taxon>
    </lineage>
</organism>
<gene>
    <name evidence="1" type="ORF">LY90DRAFT_666749</name>
</gene>
<sequence length="425" mass="49585">MESITFEDSGKLLRLADSLETTEVIVWLSVSGTVSKSTLTAEQALQNLKTHYKEMLTAYPTLRLKLITKENLEYWNYATDEEIQFDNLIHIVDEPFDDAVPETRDADKAPLWRVHVAQYADKTKIKVLGSHCILDGRGIFSFFDLICTYALGRELNDTLKSYQNQPVLYEYGKKDWFIKEITEKKLDDPYEHFHLKNLKINPSISLPSHINNEQWNVSYPPMSKFCRKHGVTPQGVLMAIQNEAIRKFNKGKCDDMKIPVYIPIDYRHTKYATELVNKSLFFCHVGFILPFMENEPDMLENMKKCTQGLKEALNTTQYCDDAYYSCNLRNYETGEIHFSENYPNPYDLVFASHIGVVGYGLDDIQFRIRSLMEGDMYWATFYGFHNKETFSFVYNVPYNTPKEYFDSVKETSLKYHEFMVKDVSE</sequence>
<protein>
    <recommendedName>
        <fullName evidence="3">Condensation domain-containing protein</fullName>
    </recommendedName>
</protein>
<keyword evidence="2" id="KW-1185">Reference proteome</keyword>
<accession>A0A1Y2EPM6</accession>
<dbReference type="Proteomes" id="UP000193920">
    <property type="component" value="Unassembled WGS sequence"/>
</dbReference>